<evidence type="ECO:0000256" key="6">
    <source>
        <dbReference type="HAMAP-Rule" id="MF_01661"/>
    </source>
</evidence>
<dbReference type="GO" id="GO:0005829">
    <property type="term" value="C:cytosol"/>
    <property type="evidence" value="ECO:0007669"/>
    <property type="project" value="TreeGrafter"/>
</dbReference>
<sequence length="124" mass="13100">MRKAGILNAELAAAINRLGHSDTFAVADCGLPIPDEVEVIDLALIFGVPSFESVVRAVLAEVVVQEATIADTTPDAVRTLIAAPAVQEVSHEKLKARIADVKFVIRTGETTPFANVIFTSGVAF</sequence>
<organism evidence="7 8">
    <name type="scientific">Corynebacterium hindlerae</name>
    <dbReference type="NCBI Taxonomy" id="699041"/>
    <lineage>
        <taxon>Bacteria</taxon>
        <taxon>Bacillati</taxon>
        <taxon>Actinomycetota</taxon>
        <taxon>Actinomycetes</taxon>
        <taxon>Mycobacteriales</taxon>
        <taxon>Corynebacteriaceae</taxon>
        <taxon>Corynebacterium</taxon>
    </lineage>
</organism>
<dbReference type="EMBL" id="CP059833">
    <property type="protein sequence ID" value="QMV85596.1"/>
    <property type="molecule type" value="Genomic_DNA"/>
</dbReference>
<evidence type="ECO:0000313" key="8">
    <source>
        <dbReference type="Proteomes" id="UP000515570"/>
    </source>
</evidence>
<comment type="catalytic activity">
    <reaction evidence="1 6">
        <text>beta-D-ribopyranose = beta-D-ribofuranose</text>
        <dbReference type="Rhea" id="RHEA:25432"/>
        <dbReference type="ChEBI" id="CHEBI:27476"/>
        <dbReference type="ChEBI" id="CHEBI:47002"/>
        <dbReference type="EC" id="5.4.99.62"/>
    </reaction>
</comment>
<dbReference type="UniPathway" id="UPA00916">
    <property type="reaction ID" value="UER00888"/>
</dbReference>
<keyword evidence="3 6" id="KW-0963">Cytoplasm</keyword>
<keyword evidence="8" id="KW-1185">Reference proteome</keyword>
<comment type="subunit">
    <text evidence="6">Homodecamer.</text>
</comment>
<evidence type="ECO:0000256" key="5">
    <source>
        <dbReference type="ARBA" id="ARBA00023277"/>
    </source>
</evidence>
<comment type="subcellular location">
    <subcellularLocation>
        <location evidence="6">Cytoplasm</location>
    </subcellularLocation>
</comment>
<evidence type="ECO:0000256" key="4">
    <source>
        <dbReference type="ARBA" id="ARBA00023235"/>
    </source>
</evidence>
<dbReference type="InterPro" id="IPR023750">
    <property type="entry name" value="RbsD-like_sf"/>
</dbReference>
<dbReference type="EC" id="5.4.99.62" evidence="2 6"/>
<comment type="function">
    <text evidence="6">Catalyzes the interconversion of beta-pyran and beta-furan forms of D-ribose.</text>
</comment>
<evidence type="ECO:0000256" key="1">
    <source>
        <dbReference type="ARBA" id="ARBA00000223"/>
    </source>
</evidence>
<dbReference type="HAMAP" id="MF_01661">
    <property type="entry name" value="D_rib_pyranase"/>
    <property type="match status" value="1"/>
</dbReference>
<dbReference type="Pfam" id="PF05025">
    <property type="entry name" value="RbsD_FucU"/>
    <property type="match status" value="1"/>
</dbReference>
<protein>
    <recommendedName>
        <fullName evidence="2 6">D-ribose pyranase</fullName>
        <ecNumber evidence="2 6">5.4.99.62</ecNumber>
    </recommendedName>
</protein>
<dbReference type="SUPFAM" id="SSF102546">
    <property type="entry name" value="RbsD-like"/>
    <property type="match status" value="1"/>
</dbReference>
<evidence type="ECO:0000256" key="3">
    <source>
        <dbReference type="ARBA" id="ARBA00022490"/>
    </source>
</evidence>
<name>A0A7G5FG55_9CORY</name>
<dbReference type="GO" id="GO:0048029">
    <property type="term" value="F:monosaccharide binding"/>
    <property type="evidence" value="ECO:0007669"/>
    <property type="project" value="InterPro"/>
</dbReference>
<dbReference type="InterPro" id="IPR023064">
    <property type="entry name" value="D-ribose_pyranase"/>
</dbReference>
<feature type="binding site" evidence="6">
    <location>
        <position position="28"/>
    </location>
    <ligand>
        <name>substrate</name>
    </ligand>
</feature>
<dbReference type="AlphaFoldDB" id="A0A7G5FG55"/>
<dbReference type="RefSeq" id="WP_182386417.1">
    <property type="nucleotide sequence ID" value="NZ_CP059833.1"/>
</dbReference>
<dbReference type="InterPro" id="IPR007721">
    <property type="entry name" value="RbsD_FucU"/>
</dbReference>
<accession>A0A7G5FG55</accession>
<comment type="pathway">
    <text evidence="6">Carbohydrate metabolism; D-ribose degradation; D-ribose 5-phosphate from beta-D-ribopyranose: step 1/2.</text>
</comment>
<feature type="active site" description="Proton donor" evidence="6">
    <location>
        <position position="20"/>
    </location>
</feature>
<keyword evidence="5 6" id="KW-0119">Carbohydrate metabolism</keyword>
<dbReference type="PANTHER" id="PTHR37831:SF1">
    <property type="entry name" value="D-RIBOSE PYRANASE"/>
    <property type="match status" value="1"/>
</dbReference>
<dbReference type="NCBIfam" id="NF008761">
    <property type="entry name" value="PRK11797.1"/>
    <property type="match status" value="1"/>
</dbReference>
<dbReference type="Proteomes" id="UP000515570">
    <property type="component" value="Chromosome"/>
</dbReference>
<reference evidence="7 8" key="1">
    <citation type="submission" date="2020-07" db="EMBL/GenBank/DDBJ databases">
        <title>non toxigenic Corynebacterium sp. nov from a clinical source.</title>
        <authorList>
            <person name="Bernier A.-M."/>
            <person name="Bernard K."/>
        </authorList>
    </citation>
    <scope>NUCLEOTIDE SEQUENCE [LARGE SCALE GENOMIC DNA]</scope>
    <source>
        <strain evidence="8">NML 93-0612</strain>
    </source>
</reference>
<dbReference type="Gene3D" id="3.40.1650.10">
    <property type="entry name" value="RbsD-like domain"/>
    <property type="match status" value="1"/>
</dbReference>
<comment type="similarity">
    <text evidence="6">Belongs to the RbsD / FucU family. RbsD subfamily.</text>
</comment>
<dbReference type="GO" id="GO:0019303">
    <property type="term" value="P:D-ribose catabolic process"/>
    <property type="evidence" value="ECO:0007669"/>
    <property type="project" value="UniProtKB-UniRule"/>
</dbReference>
<evidence type="ECO:0000256" key="2">
    <source>
        <dbReference type="ARBA" id="ARBA00012862"/>
    </source>
</evidence>
<feature type="binding site" evidence="6">
    <location>
        <begin position="113"/>
        <end position="115"/>
    </location>
    <ligand>
        <name>substrate</name>
    </ligand>
</feature>
<dbReference type="GO" id="GO:0062193">
    <property type="term" value="F:D-ribose pyranase activity"/>
    <property type="evidence" value="ECO:0007669"/>
    <property type="project" value="UniProtKB-EC"/>
</dbReference>
<feature type="binding site" evidence="6">
    <location>
        <position position="91"/>
    </location>
    <ligand>
        <name>substrate</name>
    </ligand>
</feature>
<dbReference type="GO" id="GO:0016872">
    <property type="term" value="F:intramolecular lyase activity"/>
    <property type="evidence" value="ECO:0007669"/>
    <property type="project" value="UniProtKB-UniRule"/>
</dbReference>
<evidence type="ECO:0000313" key="7">
    <source>
        <dbReference type="EMBL" id="QMV85596.1"/>
    </source>
</evidence>
<dbReference type="PANTHER" id="PTHR37831">
    <property type="entry name" value="D-RIBOSE PYRANASE"/>
    <property type="match status" value="1"/>
</dbReference>
<keyword evidence="4 6" id="KW-0413">Isomerase</keyword>
<proteinExistence type="inferred from homology"/>
<gene>
    <name evidence="6 7" type="primary">rbsD</name>
    <name evidence="7" type="ORF">HW450_02275</name>
</gene>